<reference evidence="1 2" key="1">
    <citation type="submission" date="2015-07" db="EMBL/GenBank/DDBJ databases">
        <title>Genome sequencing of Kibdelosporangium phytohabitans.</title>
        <authorList>
            <person name="Qin S."/>
            <person name="Xing K."/>
        </authorList>
    </citation>
    <scope>NUCLEOTIDE SEQUENCE [LARGE SCALE GENOMIC DNA]</scope>
    <source>
        <strain evidence="1 2">KLBMP1111</strain>
    </source>
</reference>
<organism evidence="1 2">
    <name type="scientific">Kibdelosporangium phytohabitans</name>
    <dbReference type="NCBI Taxonomy" id="860235"/>
    <lineage>
        <taxon>Bacteria</taxon>
        <taxon>Bacillati</taxon>
        <taxon>Actinomycetota</taxon>
        <taxon>Actinomycetes</taxon>
        <taxon>Pseudonocardiales</taxon>
        <taxon>Pseudonocardiaceae</taxon>
        <taxon>Kibdelosporangium</taxon>
    </lineage>
</organism>
<evidence type="ECO:0000313" key="1">
    <source>
        <dbReference type="EMBL" id="ALG06931.1"/>
    </source>
</evidence>
<dbReference type="KEGG" id="kphy:AOZ06_08315"/>
<keyword evidence="2" id="KW-1185">Reference proteome</keyword>
<accession>A0A0N9HLB1</accession>
<evidence type="ECO:0000313" key="2">
    <source>
        <dbReference type="Proteomes" id="UP000063699"/>
    </source>
</evidence>
<proteinExistence type="predicted"/>
<dbReference type="AlphaFoldDB" id="A0A0N9HLB1"/>
<sequence length="175" mass="19088">MELVDNLPDGVRERVLRLNADLLVDLLRPDEAVWLACDLLVAGVETPTLLELAGESPTRLTSADAVPLVRQVLAELGVEPIDASQAPWVVARDIARQMIAGSLLPEDGARSLWGLWWSCDTAQEIGLMLQPLEAWDETLPAHRDDETIRAEMRDLAEGIVHAANLRLATGGVIES</sequence>
<gene>
    <name evidence="1" type="ORF">AOZ06_08315</name>
</gene>
<name>A0A0N9HLB1_9PSEU</name>
<protein>
    <submittedName>
        <fullName evidence="1">Uncharacterized protein</fullName>
    </submittedName>
</protein>
<dbReference type="Proteomes" id="UP000063699">
    <property type="component" value="Chromosome"/>
</dbReference>
<dbReference type="EMBL" id="CP012752">
    <property type="protein sequence ID" value="ALG06931.1"/>
    <property type="molecule type" value="Genomic_DNA"/>
</dbReference>